<keyword evidence="10" id="KW-1185">Reference proteome</keyword>
<evidence type="ECO:0000313" key="9">
    <source>
        <dbReference type="EMBL" id="VDN36367.1"/>
    </source>
</evidence>
<accession>A0A3P7NQR5</accession>
<keyword evidence="7" id="KW-0819">tRNA processing</keyword>
<dbReference type="GO" id="GO:0002098">
    <property type="term" value="P:tRNA wobble uridine modification"/>
    <property type="evidence" value="ECO:0007669"/>
    <property type="project" value="InterPro"/>
</dbReference>
<name>A0A3P7NQR5_9BILA</name>
<evidence type="ECO:0000256" key="1">
    <source>
        <dbReference type="ARBA" id="ARBA00004123"/>
    </source>
</evidence>
<dbReference type="Proteomes" id="UP000271098">
    <property type="component" value="Unassembled WGS sequence"/>
</dbReference>
<protein>
    <recommendedName>
        <fullName evidence="5">Elongator complex protein 5</fullName>
    </recommendedName>
</protein>
<comment type="subcellular location">
    <subcellularLocation>
        <location evidence="2">Cytoplasm</location>
    </subcellularLocation>
    <subcellularLocation>
        <location evidence="1">Nucleus</location>
    </subcellularLocation>
</comment>
<comment type="pathway">
    <text evidence="3">tRNA modification; 5-methoxycarbonylmethyl-2-thiouridine-tRNA biosynthesis.</text>
</comment>
<dbReference type="GO" id="GO:0005829">
    <property type="term" value="C:cytosol"/>
    <property type="evidence" value="ECO:0007669"/>
    <property type="project" value="TreeGrafter"/>
</dbReference>
<evidence type="ECO:0000256" key="7">
    <source>
        <dbReference type="ARBA" id="ARBA00022694"/>
    </source>
</evidence>
<dbReference type="InterPro" id="IPR019519">
    <property type="entry name" value="Elp5"/>
</dbReference>
<keyword evidence="6" id="KW-0963">Cytoplasm</keyword>
<dbReference type="GO" id="GO:0000049">
    <property type="term" value="F:tRNA binding"/>
    <property type="evidence" value="ECO:0007669"/>
    <property type="project" value="TreeGrafter"/>
</dbReference>
<keyword evidence="8" id="KW-0539">Nucleus</keyword>
<sequence>MECSAERLWASLLVQSASSKDGKRAVHVYLLTSWLNSLRKRFPSIFDCAASVKEVNSLLDVLDEARFVADCRTDPVIFLDALDTAFLGLSFDRVISLLKAVSDHAAVVARVHEECLSVRDWERLSSIAAVTCSLKVSEDAASVCAATVTYRKGRRIVTMETVRVDDSLRLFCNLYKRKEVSKLTSISAVPAIPDSTFDIGLNLRHSEYEAKQKISLPFEAAQNQDGMHLFLYFLHH</sequence>
<dbReference type="PANTHER" id="PTHR15641:SF1">
    <property type="entry name" value="ELONGATOR COMPLEX PROTEIN 5"/>
    <property type="match status" value="1"/>
</dbReference>
<evidence type="ECO:0000256" key="4">
    <source>
        <dbReference type="ARBA" id="ARBA00009567"/>
    </source>
</evidence>
<dbReference type="GO" id="GO:0033588">
    <property type="term" value="C:elongator holoenzyme complex"/>
    <property type="evidence" value="ECO:0007669"/>
    <property type="project" value="InterPro"/>
</dbReference>
<evidence type="ECO:0000256" key="6">
    <source>
        <dbReference type="ARBA" id="ARBA00022490"/>
    </source>
</evidence>
<dbReference type="EMBL" id="UYRT01090727">
    <property type="protein sequence ID" value="VDN36367.1"/>
    <property type="molecule type" value="Genomic_DNA"/>
</dbReference>
<comment type="similarity">
    <text evidence="4">Belongs to the ELP5 family.</text>
</comment>
<evidence type="ECO:0000313" key="10">
    <source>
        <dbReference type="Proteomes" id="UP000271098"/>
    </source>
</evidence>
<dbReference type="OrthoDB" id="5829461at2759"/>
<reference evidence="9 10" key="1">
    <citation type="submission" date="2018-11" db="EMBL/GenBank/DDBJ databases">
        <authorList>
            <consortium name="Pathogen Informatics"/>
        </authorList>
    </citation>
    <scope>NUCLEOTIDE SEQUENCE [LARGE SCALE GENOMIC DNA]</scope>
</reference>
<dbReference type="AlphaFoldDB" id="A0A3P7NQR5"/>
<dbReference type="PANTHER" id="PTHR15641">
    <property type="entry name" value="ELONGATOR COMPLEX PROTEIN 5"/>
    <property type="match status" value="1"/>
</dbReference>
<evidence type="ECO:0000256" key="2">
    <source>
        <dbReference type="ARBA" id="ARBA00004496"/>
    </source>
</evidence>
<gene>
    <name evidence="9" type="ORF">GPUH_LOCUS20591</name>
</gene>
<proteinExistence type="inferred from homology"/>
<organism evidence="9 10">
    <name type="scientific">Gongylonema pulchrum</name>
    <dbReference type="NCBI Taxonomy" id="637853"/>
    <lineage>
        <taxon>Eukaryota</taxon>
        <taxon>Metazoa</taxon>
        <taxon>Ecdysozoa</taxon>
        <taxon>Nematoda</taxon>
        <taxon>Chromadorea</taxon>
        <taxon>Rhabditida</taxon>
        <taxon>Spirurina</taxon>
        <taxon>Spiruromorpha</taxon>
        <taxon>Spiruroidea</taxon>
        <taxon>Gongylonematidae</taxon>
        <taxon>Gongylonema</taxon>
    </lineage>
</organism>
<evidence type="ECO:0000256" key="5">
    <source>
        <dbReference type="ARBA" id="ARBA00020264"/>
    </source>
</evidence>
<evidence type="ECO:0000256" key="3">
    <source>
        <dbReference type="ARBA" id="ARBA00005043"/>
    </source>
</evidence>
<evidence type="ECO:0000256" key="8">
    <source>
        <dbReference type="ARBA" id="ARBA00023242"/>
    </source>
</evidence>
<dbReference type="GO" id="GO:0005634">
    <property type="term" value="C:nucleus"/>
    <property type="evidence" value="ECO:0007669"/>
    <property type="project" value="UniProtKB-SubCell"/>
</dbReference>